<dbReference type="KEGG" id="pgz:C2E15_08885"/>
<dbReference type="Gene3D" id="1.10.260.40">
    <property type="entry name" value="lambda repressor-like DNA-binding domains"/>
    <property type="match status" value="1"/>
</dbReference>
<dbReference type="GO" id="GO:0003677">
    <property type="term" value="F:DNA binding"/>
    <property type="evidence" value="ECO:0007669"/>
    <property type="project" value="InterPro"/>
</dbReference>
<sequence>MPLKVLSMVPATAATIKAARQAAGLTQAEAAERFDYSLRVWQKKEAEAGTAKSGGLTQGEYELLLLLGNLHPDYALAPKK</sequence>
<dbReference type="PROSITE" id="PS50943">
    <property type="entry name" value="HTH_CROC1"/>
    <property type="match status" value="1"/>
</dbReference>
<proteinExistence type="predicted"/>
<keyword evidence="3" id="KW-1185">Reference proteome</keyword>
<gene>
    <name evidence="2" type="ORF">C2E15_08885</name>
</gene>
<dbReference type="Proteomes" id="UP000238365">
    <property type="component" value="Chromosome"/>
</dbReference>
<dbReference type="SUPFAM" id="SSF47413">
    <property type="entry name" value="lambda repressor-like DNA-binding domains"/>
    <property type="match status" value="1"/>
</dbReference>
<protein>
    <submittedName>
        <fullName evidence="2">Transcriptional regulator</fullName>
    </submittedName>
</protein>
<organism evidence="2 3">
    <name type="scientific">Mixta gaviniae</name>
    <dbReference type="NCBI Taxonomy" id="665914"/>
    <lineage>
        <taxon>Bacteria</taxon>
        <taxon>Pseudomonadati</taxon>
        <taxon>Pseudomonadota</taxon>
        <taxon>Gammaproteobacteria</taxon>
        <taxon>Enterobacterales</taxon>
        <taxon>Erwiniaceae</taxon>
        <taxon>Mixta</taxon>
    </lineage>
</organism>
<dbReference type="RefSeq" id="WP_104957044.1">
    <property type="nucleotide sequence ID" value="NZ_CP026377.1"/>
</dbReference>
<reference evidence="2 3" key="1">
    <citation type="submission" date="2018-01" db="EMBL/GenBank/DDBJ databases">
        <title>Complete and assembled Genome of Pantoea gaviniae DSM22758T.</title>
        <authorList>
            <person name="Stevens M.J.A."/>
            <person name="Zurfluh K."/>
            <person name="Stephan R."/>
        </authorList>
    </citation>
    <scope>NUCLEOTIDE SEQUENCE [LARGE SCALE GENOMIC DNA]</scope>
    <source>
        <strain evidence="2 3">DSM 22758</strain>
    </source>
</reference>
<evidence type="ECO:0000259" key="1">
    <source>
        <dbReference type="PROSITE" id="PS50943"/>
    </source>
</evidence>
<dbReference type="OrthoDB" id="6625856at2"/>
<name>A0A1X1DKI6_9GAMM</name>
<dbReference type="InterPro" id="IPR001387">
    <property type="entry name" value="Cro/C1-type_HTH"/>
</dbReference>
<evidence type="ECO:0000313" key="3">
    <source>
        <dbReference type="Proteomes" id="UP000238365"/>
    </source>
</evidence>
<accession>A0A1X1DKI6</accession>
<dbReference type="InterPro" id="IPR010982">
    <property type="entry name" value="Lambda_DNA-bd_dom_sf"/>
</dbReference>
<feature type="domain" description="HTH cro/C1-type" evidence="1">
    <location>
        <begin position="16"/>
        <end position="33"/>
    </location>
</feature>
<dbReference type="EMBL" id="CP026377">
    <property type="protein sequence ID" value="AUX93180.1"/>
    <property type="molecule type" value="Genomic_DNA"/>
</dbReference>
<evidence type="ECO:0000313" key="2">
    <source>
        <dbReference type="EMBL" id="AUX93180.1"/>
    </source>
</evidence>
<dbReference type="AlphaFoldDB" id="A0A1X1DKI6"/>